<reference evidence="3" key="1">
    <citation type="journal article" date="2014" name="Proc. Natl. Acad. Sci. U.S.A.">
        <title>Extensive sampling of basidiomycete genomes demonstrates inadequacy of the white-rot/brown-rot paradigm for wood decay fungi.</title>
        <authorList>
            <person name="Riley R."/>
            <person name="Salamov A.A."/>
            <person name="Brown D.W."/>
            <person name="Nagy L.G."/>
            <person name="Floudas D."/>
            <person name="Held B.W."/>
            <person name="Levasseur A."/>
            <person name="Lombard V."/>
            <person name="Morin E."/>
            <person name="Otillar R."/>
            <person name="Lindquist E.A."/>
            <person name="Sun H."/>
            <person name="LaButti K.M."/>
            <person name="Schmutz J."/>
            <person name="Jabbour D."/>
            <person name="Luo H."/>
            <person name="Baker S.E."/>
            <person name="Pisabarro A.G."/>
            <person name="Walton J.D."/>
            <person name="Blanchette R.A."/>
            <person name="Henrissat B."/>
            <person name="Martin F."/>
            <person name="Cullen D."/>
            <person name="Hibbett D.S."/>
            <person name="Grigoriev I.V."/>
        </authorList>
    </citation>
    <scope>NUCLEOTIDE SEQUENCE [LARGE SCALE GENOMIC DNA]</scope>
    <source>
        <strain evidence="3">PC15</strain>
    </source>
</reference>
<evidence type="ECO:0000313" key="2">
    <source>
        <dbReference type="EMBL" id="KDQ25180.1"/>
    </source>
</evidence>
<dbReference type="InParanoid" id="A0A067NDY1"/>
<sequence>MSSNTQHVPAYTTEDLRTMKKKEAVVAYETEVQYFAGMGDVMPELDDEHREDVELAIAEMEQQQDWLSAAEEILVGRALQGSVEDEVRAKMSTATGQLLEAQGRLAEWQAEDERLAQEERDAAEAKRRSEEDERRREAEALEARRVEEARRAEEVRDARRRDALAAEARRQAAQRSKFVAGSGTVGSGSGSTTAQQGETENLGDVTEITSEVNDEDTPAPRTRRRASAIRAGKRRAIESDDAEATPRKKRLRKRAGNLDDARERTPPPPPSYDVLVYGEYIPADKPEYQPTERGVGLRTRGFQGIVPSSEGRVLRVPAVPPLPAGALFLCRDRMSCVRVVYRLEGEMFACEDLRQASEDSGGGSVGKQDGQQRKTAGSTRAEDTEPHRRRQGDESHYAGSDGECGYTGPRGSVRRSRAPDYRPGDVLDGRSDRSVEAGNGGSGEHPGRGNEKSGGIDTPAGAGRRATGGSGGCGGTGRGQAKGRRFGIRWGVREQRRALGP</sequence>
<feature type="compositionally biased region" description="Basic and acidic residues" evidence="1">
    <location>
        <begin position="380"/>
        <end position="396"/>
    </location>
</feature>
<dbReference type="STRING" id="1137138.A0A067NDY1"/>
<feature type="compositionally biased region" description="Basic and acidic residues" evidence="1">
    <location>
        <begin position="491"/>
        <end position="501"/>
    </location>
</feature>
<feature type="compositionally biased region" description="Low complexity" evidence="1">
    <location>
        <begin position="171"/>
        <end position="182"/>
    </location>
</feature>
<feature type="compositionally biased region" description="Basic and acidic residues" evidence="1">
    <location>
        <begin position="112"/>
        <end position="170"/>
    </location>
</feature>
<feature type="compositionally biased region" description="Basic residues" evidence="1">
    <location>
        <begin position="221"/>
        <end position="234"/>
    </location>
</feature>
<dbReference type="OrthoDB" id="10648908at2759"/>
<dbReference type="HOGENOM" id="CLU_544128_0_0_1"/>
<feature type="region of interest" description="Disordered" evidence="1">
    <location>
        <begin position="112"/>
        <end position="272"/>
    </location>
</feature>
<proteinExistence type="predicted"/>
<protein>
    <submittedName>
        <fullName evidence="2">Uncharacterized protein</fullName>
    </submittedName>
</protein>
<accession>A0A067NDY1</accession>
<feature type="compositionally biased region" description="Basic and acidic residues" evidence="1">
    <location>
        <begin position="417"/>
        <end position="435"/>
    </location>
</feature>
<organism evidence="2 3">
    <name type="scientific">Pleurotus ostreatus (strain PC15)</name>
    <name type="common">Oyster mushroom</name>
    <dbReference type="NCBI Taxonomy" id="1137138"/>
    <lineage>
        <taxon>Eukaryota</taxon>
        <taxon>Fungi</taxon>
        <taxon>Dikarya</taxon>
        <taxon>Basidiomycota</taxon>
        <taxon>Agaricomycotina</taxon>
        <taxon>Agaricomycetes</taxon>
        <taxon>Agaricomycetidae</taxon>
        <taxon>Agaricales</taxon>
        <taxon>Pleurotineae</taxon>
        <taxon>Pleurotaceae</taxon>
        <taxon>Pleurotus</taxon>
    </lineage>
</organism>
<feature type="compositionally biased region" description="Basic and acidic residues" evidence="1">
    <location>
        <begin position="256"/>
        <end position="265"/>
    </location>
</feature>
<dbReference type="VEuPathDB" id="FungiDB:PLEOSDRAFT_169277"/>
<gene>
    <name evidence="2" type="ORF">PLEOSDRAFT_169277</name>
</gene>
<evidence type="ECO:0000313" key="3">
    <source>
        <dbReference type="Proteomes" id="UP000027073"/>
    </source>
</evidence>
<evidence type="ECO:0000256" key="1">
    <source>
        <dbReference type="SAM" id="MobiDB-lite"/>
    </source>
</evidence>
<dbReference type="EMBL" id="KL198010">
    <property type="protein sequence ID" value="KDQ25180.1"/>
    <property type="molecule type" value="Genomic_DNA"/>
</dbReference>
<feature type="region of interest" description="Disordered" evidence="1">
    <location>
        <begin position="356"/>
        <end position="501"/>
    </location>
</feature>
<feature type="compositionally biased region" description="Gly residues" evidence="1">
    <location>
        <begin position="466"/>
        <end position="480"/>
    </location>
</feature>
<dbReference type="AlphaFoldDB" id="A0A067NDY1"/>
<dbReference type="Proteomes" id="UP000027073">
    <property type="component" value="Unassembled WGS sequence"/>
</dbReference>
<name>A0A067NDY1_PLEO1</name>